<comment type="caution">
    <text evidence="13">The sequence shown here is derived from an EMBL/GenBank/DDBJ whole genome shotgun (WGS) entry which is preliminary data.</text>
</comment>
<keyword evidence="5" id="KW-0812">Transmembrane</keyword>
<keyword evidence="8" id="KW-1133">Transmembrane helix</keyword>
<comment type="similarity">
    <text evidence="2">Belongs to the TIM54 family.</text>
</comment>
<evidence type="ECO:0000256" key="11">
    <source>
        <dbReference type="ARBA" id="ARBA00023136"/>
    </source>
</evidence>
<feature type="region of interest" description="Disordered" evidence="12">
    <location>
        <begin position="223"/>
        <end position="256"/>
    </location>
</feature>
<evidence type="ECO:0000256" key="9">
    <source>
        <dbReference type="ARBA" id="ARBA00023010"/>
    </source>
</evidence>
<accession>A0A8H6YSJ6</accession>
<evidence type="ECO:0000256" key="12">
    <source>
        <dbReference type="SAM" id="MobiDB-lite"/>
    </source>
</evidence>
<dbReference type="GO" id="GO:0005743">
    <property type="term" value="C:mitochondrial inner membrane"/>
    <property type="evidence" value="ECO:0007669"/>
    <property type="project" value="UniProtKB-SubCell"/>
</dbReference>
<organism evidence="13 14">
    <name type="scientific">Mycena sanguinolenta</name>
    <dbReference type="NCBI Taxonomy" id="230812"/>
    <lineage>
        <taxon>Eukaryota</taxon>
        <taxon>Fungi</taxon>
        <taxon>Dikarya</taxon>
        <taxon>Basidiomycota</taxon>
        <taxon>Agaricomycotina</taxon>
        <taxon>Agaricomycetes</taxon>
        <taxon>Agaricomycetidae</taxon>
        <taxon>Agaricales</taxon>
        <taxon>Marasmiineae</taxon>
        <taxon>Mycenaceae</taxon>
        <taxon>Mycena</taxon>
    </lineage>
</organism>
<dbReference type="Pfam" id="PF11711">
    <property type="entry name" value="Tim54"/>
    <property type="match status" value="1"/>
</dbReference>
<evidence type="ECO:0000256" key="3">
    <source>
        <dbReference type="ARBA" id="ARBA00020796"/>
    </source>
</evidence>
<evidence type="ECO:0000256" key="5">
    <source>
        <dbReference type="ARBA" id="ARBA00022692"/>
    </source>
</evidence>
<name>A0A8H6YSJ6_9AGAR</name>
<evidence type="ECO:0000313" key="13">
    <source>
        <dbReference type="EMBL" id="KAF7363799.1"/>
    </source>
</evidence>
<evidence type="ECO:0000313" key="14">
    <source>
        <dbReference type="Proteomes" id="UP000623467"/>
    </source>
</evidence>
<keyword evidence="9" id="KW-0811">Translocation</keyword>
<dbReference type="InterPro" id="IPR021056">
    <property type="entry name" value="Mt_import_IM_translocase_Tim54"/>
</dbReference>
<keyword evidence="4" id="KW-0813">Transport</keyword>
<keyword evidence="14" id="KW-1185">Reference proteome</keyword>
<proteinExistence type="inferred from homology"/>
<gene>
    <name evidence="13" type="ORF">MSAN_01037800</name>
</gene>
<comment type="subcellular location">
    <subcellularLocation>
        <location evidence="1">Mitochondrion inner membrane</location>
        <topology evidence="1">Single-pass membrane protein</topology>
    </subcellularLocation>
</comment>
<feature type="region of interest" description="Disordered" evidence="12">
    <location>
        <begin position="310"/>
        <end position="335"/>
    </location>
</feature>
<evidence type="ECO:0000256" key="8">
    <source>
        <dbReference type="ARBA" id="ARBA00022989"/>
    </source>
</evidence>
<dbReference type="InterPro" id="IPR050187">
    <property type="entry name" value="Lipid_Phosphate_FormReg"/>
</dbReference>
<feature type="compositionally biased region" description="Low complexity" evidence="12">
    <location>
        <begin position="322"/>
        <end position="332"/>
    </location>
</feature>
<feature type="compositionally biased region" description="Polar residues" evidence="12">
    <location>
        <begin position="310"/>
        <end position="319"/>
    </location>
</feature>
<sequence length="447" mass="50672">MNAAEGVSAASTPTSGVKSVLRYTGIPPSWLDKRPKLPSRNWLIFLSVTSSLAGLYIYDRQQCKAIRNAYVEKVKDLADETVGSLYRPRKVTVYGGKWPGDEDHDQTLKYFRKYVKPILVAAAVDYEMISGKRQGDIAKRVAEDIKTQRRLEAGLDAPPEIFKQLPTYQTPLEARQSQAEHGGIVIIGRPTFKEFMNGLKRGWTEPLDKVDHDEILAQELEMDGRFDEEDDPQRPEPKPFEPLIEPPSPSSTAPLPPIPPLPPLLLVPFTDILGFTQIPIMIWQWFNRRHDVRAGAEAGFKLVMNQTRPLSAPTETSEPLFSDITSSSSETTSDLDFDKECERHFRKSLSKLPSENAKAREKYYAELKTKLEIARALARGTREPTKEEVRNPPPTEVELRAERMKKEKRWRGDLEGWQIIAPATKVAWDNRFRDALSVYVDPPPGSH</sequence>
<keyword evidence="6" id="KW-0999">Mitochondrion inner membrane</keyword>
<evidence type="ECO:0000256" key="10">
    <source>
        <dbReference type="ARBA" id="ARBA00023128"/>
    </source>
</evidence>
<dbReference type="PANTHER" id="PTHR12358">
    <property type="entry name" value="SPHINGOSINE KINASE"/>
    <property type="match status" value="1"/>
</dbReference>
<evidence type="ECO:0000256" key="6">
    <source>
        <dbReference type="ARBA" id="ARBA00022792"/>
    </source>
</evidence>
<feature type="compositionally biased region" description="Pro residues" evidence="12">
    <location>
        <begin position="244"/>
        <end position="256"/>
    </location>
</feature>
<evidence type="ECO:0000256" key="4">
    <source>
        <dbReference type="ARBA" id="ARBA00022448"/>
    </source>
</evidence>
<reference evidence="13" key="1">
    <citation type="submission" date="2020-05" db="EMBL/GenBank/DDBJ databases">
        <title>Mycena genomes resolve the evolution of fungal bioluminescence.</title>
        <authorList>
            <person name="Tsai I.J."/>
        </authorList>
    </citation>
    <scope>NUCLEOTIDE SEQUENCE</scope>
    <source>
        <strain evidence="13">160909Yilan</strain>
    </source>
</reference>
<keyword evidence="7" id="KW-0653">Protein transport</keyword>
<evidence type="ECO:0000256" key="7">
    <source>
        <dbReference type="ARBA" id="ARBA00022927"/>
    </source>
</evidence>
<keyword evidence="11" id="KW-0472">Membrane</keyword>
<evidence type="ECO:0000256" key="2">
    <source>
        <dbReference type="ARBA" id="ARBA00006355"/>
    </source>
</evidence>
<dbReference type="OrthoDB" id="5598305at2759"/>
<evidence type="ECO:0000256" key="1">
    <source>
        <dbReference type="ARBA" id="ARBA00004434"/>
    </source>
</evidence>
<protein>
    <recommendedName>
        <fullName evidence="3">Mitochondrial import inner membrane translocase subunit TIM54</fullName>
    </recommendedName>
</protein>
<dbReference type="Proteomes" id="UP000623467">
    <property type="component" value="Unassembled WGS sequence"/>
</dbReference>
<dbReference type="EMBL" id="JACAZH010000007">
    <property type="protein sequence ID" value="KAF7363799.1"/>
    <property type="molecule type" value="Genomic_DNA"/>
</dbReference>
<dbReference type="AlphaFoldDB" id="A0A8H6YSJ6"/>
<keyword evidence="10" id="KW-0496">Mitochondrion</keyword>
<dbReference type="GO" id="GO:0015031">
    <property type="term" value="P:protein transport"/>
    <property type="evidence" value="ECO:0007669"/>
    <property type="project" value="UniProtKB-KW"/>
</dbReference>
<dbReference type="PANTHER" id="PTHR12358:SF101">
    <property type="entry name" value="MITOCHONDRIAL IMPORT INNER MEMBRANE TRANSLOCASE SUBUNIT TIM54"/>
    <property type="match status" value="1"/>
</dbReference>